<reference evidence="2" key="1">
    <citation type="submission" date="2023-03" db="EMBL/GenBank/DDBJ databases">
        <title>Mating type loci evolution in Malassezia.</title>
        <authorList>
            <person name="Coelho M.A."/>
        </authorList>
    </citation>
    <scope>NUCLEOTIDE SEQUENCE</scope>
    <source>
        <strain evidence="2">CBS 9557</strain>
    </source>
</reference>
<dbReference type="PANTHER" id="PTHR28228">
    <property type="entry name" value="SECRETORY COMPONENT PROTEIN SHR3"/>
    <property type="match status" value="1"/>
</dbReference>
<evidence type="ECO:0000313" key="2">
    <source>
        <dbReference type="EMBL" id="WFD27744.1"/>
    </source>
</evidence>
<dbReference type="GO" id="GO:0006888">
    <property type="term" value="P:endoplasmic reticulum to Golgi vesicle-mediated transport"/>
    <property type="evidence" value="ECO:0007669"/>
    <property type="project" value="TreeGrafter"/>
</dbReference>
<dbReference type="SMART" id="SM00786">
    <property type="entry name" value="SHR3_chaperone"/>
    <property type="match status" value="1"/>
</dbReference>
<proteinExistence type="predicted"/>
<evidence type="ECO:0000313" key="3">
    <source>
        <dbReference type="Proteomes" id="UP001213623"/>
    </source>
</evidence>
<accession>A0AAF0J3A1</accession>
<keyword evidence="1" id="KW-1133">Transmembrane helix</keyword>
<evidence type="ECO:0000256" key="1">
    <source>
        <dbReference type="SAM" id="Phobius"/>
    </source>
</evidence>
<name>A0AAF0J3A1_9BASI</name>
<dbReference type="GO" id="GO:0051082">
    <property type="term" value="F:unfolded protein binding"/>
    <property type="evidence" value="ECO:0007669"/>
    <property type="project" value="TreeGrafter"/>
</dbReference>
<keyword evidence="1" id="KW-0812">Transmembrane</keyword>
<feature type="transmembrane region" description="Helical" evidence="1">
    <location>
        <begin position="36"/>
        <end position="55"/>
    </location>
</feature>
<organism evidence="2 3">
    <name type="scientific">Malassezia nana</name>
    <dbReference type="NCBI Taxonomy" id="180528"/>
    <lineage>
        <taxon>Eukaryota</taxon>
        <taxon>Fungi</taxon>
        <taxon>Dikarya</taxon>
        <taxon>Basidiomycota</taxon>
        <taxon>Ustilaginomycotina</taxon>
        <taxon>Malasseziomycetes</taxon>
        <taxon>Malasseziales</taxon>
        <taxon>Malasseziaceae</taxon>
        <taxon>Malassezia</taxon>
    </lineage>
</organism>
<feature type="transmembrane region" description="Helical" evidence="1">
    <location>
        <begin position="6"/>
        <end position="24"/>
    </location>
</feature>
<dbReference type="AlphaFoldDB" id="A0AAF0J3A1"/>
<gene>
    <name evidence="2" type="primary">CSH3</name>
    <name evidence="2" type="ORF">MNAN1_002749</name>
</gene>
<dbReference type="Proteomes" id="UP001213623">
    <property type="component" value="Chromosome 4"/>
</dbReference>
<dbReference type="GO" id="GO:0005789">
    <property type="term" value="C:endoplasmic reticulum membrane"/>
    <property type="evidence" value="ECO:0007669"/>
    <property type="project" value="TreeGrafter"/>
</dbReference>
<keyword evidence="1" id="KW-0472">Membrane</keyword>
<dbReference type="EMBL" id="CP119895">
    <property type="protein sequence ID" value="WFD27744.1"/>
    <property type="molecule type" value="Genomic_DNA"/>
</dbReference>
<dbReference type="Pfam" id="PF08229">
    <property type="entry name" value="SHR3_chaperone"/>
    <property type="match status" value="1"/>
</dbReference>
<sequence length="159" mass="17955">MYHSPLSVSVLIHTVFSIGLIGIVAKLVRWSENDKYFGTISLLLYFGSLLMYVSVSIPNMRALAKPDEPMIVNRAVFDAEAYRKVENYKFQPLSFHETGSVVQVIGATNVIITAMLAGVLLMQLGEWYAIRLDHIAENKQRQESIAKLDAHRNDDKKRS</sequence>
<dbReference type="InterPro" id="IPR013248">
    <property type="entry name" value="Psh3/Shr3"/>
</dbReference>
<feature type="transmembrane region" description="Helical" evidence="1">
    <location>
        <begin position="101"/>
        <end position="122"/>
    </location>
</feature>
<protein>
    <submittedName>
        <fullName evidence="2">Protein csh3</fullName>
    </submittedName>
</protein>
<keyword evidence="3" id="KW-1185">Reference proteome</keyword>
<dbReference type="PANTHER" id="PTHR28228:SF1">
    <property type="entry name" value="SECRETORY COMPONENT PROTEIN SHR3"/>
    <property type="match status" value="1"/>
</dbReference>